<reference evidence="2 3" key="1">
    <citation type="submission" date="2009-01" db="EMBL/GenBank/DDBJ databases">
        <authorList>
            <person name="Fulton L."/>
            <person name="Clifton S."/>
            <person name="Fulton B."/>
            <person name="Xu J."/>
            <person name="Minx P."/>
            <person name="Pepin K.H."/>
            <person name="Johnson M."/>
            <person name="Bhonagiri V."/>
            <person name="Nash W.E."/>
            <person name="Mardis E.R."/>
            <person name="Wilson R.K."/>
        </authorList>
    </citation>
    <scope>NUCLEOTIDE SEQUENCE [LARGE SCALE GENOMIC DNA]</scope>
    <source>
        <strain evidence="3">DSM 10507 / JCM 14656 / S5a33</strain>
    </source>
</reference>
<gene>
    <name evidence="2" type="ORF">RUMHYD_01621</name>
</gene>
<protein>
    <recommendedName>
        <fullName evidence="4">ABC-type transport system involved in multi-copper enzyme maturation, permease component</fullName>
    </recommendedName>
</protein>
<keyword evidence="1" id="KW-0812">Transmembrane</keyword>
<evidence type="ECO:0008006" key="4">
    <source>
        <dbReference type="Google" id="ProtNLM"/>
    </source>
</evidence>
<dbReference type="GeneID" id="86820267"/>
<organism evidence="2 3">
    <name type="scientific">Blautia hydrogenotrophica (strain DSM 10507 / JCM 14656 / S5a33)</name>
    <name type="common">Ruminococcus hydrogenotrophicus</name>
    <dbReference type="NCBI Taxonomy" id="476272"/>
    <lineage>
        <taxon>Bacteria</taxon>
        <taxon>Bacillati</taxon>
        <taxon>Bacillota</taxon>
        <taxon>Clostridia</taxon>
        <taxon>Lachnospirales</taxon>
        <taxon>Lachnospiraceae</taxon>
        <taxon>Blautia</taxon>
    </lineage>
</organism>
<evidence type="ECO:0000313" key="2">
    <source>
        <dbReference type="EMBL" id="EEG49485.1"/>
    </source>
</evidence>
<dbReference type="AlphaFoldDB" id="C0CLA0"/>
<dbReference type="EMBL" id="ACBZ01000078">
    <property type="protein sequence ID" value="EEG49485.1"/>
    <property type="molecule type" value="Genomic_DNA"/>
</dbReference>
<feature type="transmembrane region" description="Helical" evidence="1">
    <location>
        <begin position="257"/>
        <end position="282"/>
    </location>
</feature>
<dbReference type="eggNOG" id="COG1277">
    <property type="taxonomic scope" value="Bacteria"/>
</dbReference>
<sequence length="380" mass="43760">MKNFWLLVSFEYRKLLKRKSVWITLGIICLFCVFSGSSELFGSYYVEGEKVDSHWNMLKKDQAVSERYEGRKIDQQLLDELAGLDAERSSQIPDELMAFVIKVTGDDSFDISQEELYFMRREKMEKEWTETFKTPKERQYLRALDEELNQPLTYHYSRGYRMAVDLIYTLGVMQTLLAAICIPAIFSEDHLRKTAVLTRSSQYGRKPLLWAKLFTGLSFSVGSTLLMYPFFLVPVFVIYGTDGFQAQLQLFQPSDVWLLTAGELLLILVGLSLLTALLHGAAAMVLGERLKSNMTPMAVMVGFLLFSLLFNVPEQYRILSQIWDYLPANLLAYWGAFNDCLVFIAGHYLCEWQVAPVAYFAAIAGLIWTCCHFYRKYQAE</sequence>
<keyword evidence="1" id="KW-0472">Membrane</keyword>
<feature type="transmembrane region" description="Helical" evidence="1">
    <location>
        <begin position="208"/>
        <end position="237"/>
    </location>
</feature>
<comment type="caution">
    <text evidence="2">The sequence shown here is derived from an EMBL/GenBank/DDBJ whole genome shotgun (WGS) entry which is preliminary data.</text>
</comment>
<feature type="transmembrane region" description="Helical" evidence="1">
    <location>
        <begin position="21"/>
        <end position="46"/>
    </location>
</feature>
<feature type="transmembrane region" description="Helical" evidence="1">
    <location>
        <begin position="332"/>
        <end position="350"/>
    </location>
</feature>
<proteinExistence type="predicted"/>
<dbReference type="HOGENOM" id="CLU_052940_2_1_9"/>
<keyword evidence="3" id="KW-1185">Reference proteome</keyword>
<dbReference type="Proteomes" id="UP000003100">
    <property type="component" value="Unassembled WGS sequence"/>
</dbReference>
<accession>C0CLA0</accession>
<keyword evidence="1" id="KW-1133">Transmembrane helix</keyword>
<dbReference type="RefSeq" id="WP_005947916.1">
    <property type="nucleotide sequence ID" value="NZ_CP136423.1"/>
</dbReference>
<reference evidence="2 3" key="2">
    <citation type="submission" date="2009-02" db="EMBL/GenBank/DDBJ databases">
        <title>Draft genome sequence of Blautia hydrogenotrophica DSM 10507 (Ruminococcus hydrogenotrophicus DSM 10507).</title>
        <authorList>
            <person name="Sudarsanam P."/>
            <person name="Ley R."/>
            <person name="Guruge J."/>
            <person name="Turnbaugh P.J."/>
            <person name="Mahowald M."/>
            <person name="Liep D."/>
            <person name="Gordon J."/>
        </authorList>
    </citation>
    <scope>NUCLEOTIDE SEQUENCE [LARGE SCALE GENOMIC DNA]</scope>
    <source>
        <strain evidence="3">DSM 10507 / JCM 14656 / S5a33</strain>
    </source>
</reference>
<feature type="transmembrane region" description="Helical" evidence="1">
    <location>
        <begin position="357"/>
        <end position="375"/>
    </location>
</feature>
<evidence type="ECO:0000313" key="3">
    <source>
        <dbReference type="Proteomes" id="UP000003100"/>
    </source>
</evidence>
<evidence type="ECO:0000256" key="1">
    <source>
        <dbReference type="SAM" id="Phobius"/>
    </source>
</evidence>
<dbReference type="PATRIC" id="fig|476272.21.peg.2972"/>
<feature type="transmembrane region" description="Helical" evidence="1">
    <location>
        <begin position="166"/>
        <end position="187"/>
    </location>
</feature>
<feature type="transmembrane region" description="Helical" evidence="1">
    <location>
        <begin position="294"/>
        <end position="312"/>
    </location>
</feature>
<name>C0CLA0_BLAHS</name>